<evidence type="ECO:0000313" key="3">
    <source>
        <dbReference type="EMBL" id="MXO75848.1"/>
    </source>
</evidence>
<keyword evidence="1" id="KW-0812">Transmembrane</keyword>
<dbReference type="RefSeq" id="WP_160611725.1">
    <property type="nucleotide sequence ID" value="NZ_WTZA01000002.1"/>
</dbReference>
<feature type="transmembrane region" description="Helical" evidence="1">
    <location>
        <begin position="80"/>
        <end position="101"/>
    </location>
</feature>
<proteinExistence type="predicted"/>
<organism evidence="3 4">
    <name type="scientific">Tsuneonella aeria</name>
    <dbReference type="NCBI Taxonomy" id="1837929"/>
    <lineage>
        <taxon>Bacteria</taxon>
        <taxon>Pseudomonadati</taxon>
        <taxon>Pseudomonadota</taxon>
        <taxon>Alphaproteobacteria</taxon>
        <taxon>Sphingomonadales</taxon>
        <taxon>Erythrobacteraceae</taxon>
        <taxon>Tsuneonella</taxon>
    </lineage>
</organism>
<evidence type="ECO:0000313" key="4">
    <source>
        <dbReference type="Proteomes" id="UP000439522"/>
    </source>
</evidence>
<keyword evidence="1" id="KW-0472">Membrane</keyword>
<keyword evidence="2" id="KW-0732">Signal</keyword>
<evidence type="ECO:0000256" key="2">
    <source>
        <dbReference type="SAM" id="SignalP"/>
    </source>
</evidence>
<reference evidence="3 4" key="1">
    <citation type="submission" date="2019-12" db="EMBL/GenBank/DDBJ databases">
        <title>Genomic-based taxomic classification of the family Erythrobacteraceae.</title>
        <authorList>
            <person name="Xu L."/>
        </authorList>
    </citation>
    <scope>NUCLEOTIDE SEQUENCE [LARGE SCALE GENOMIC DNA]</scope>
    <source>
        <strain evidence="3 4">100921-2</strain>
    </source>
</reference>
<gene>
    <name evidence="3" type="ORF">GRI40_11535</name>
</gene>
<feature type="chain" id="PRO_5026195924" evidence="2">
    <location>
        <begin position="26"/>
        <end position="104"/>
    </location>
</feature>
<keyword evidence="4" id="KW-1185">Reference proteome</keyword>
<feature type="signal peptide" evidence="2">
    <location>
        <begin position="1"/>
        <end position="25"/>
    </location>
</feature>
<name>A0A6I4TH33_9SPHN</name>
<dbReference type="AlphaFoldDB" id="A0A6I4TH33"/>
<feature type="transmembrane region" description="Helical" evidence="1">
    <location>
        <begin position="51"/>
        <end position="68"/>
    </location>
</feature>
<dbReference type="InterPro" id="IPR007039">
    <property type="entry name" value="TrbC/VirB2"/>
</dbReference>
<comment type="caution">
    <text evidence="3">The sequence shown here is derived from an EMBL/GenBank/DDBJ whole genome shotgun (WGS) entry which is preliminary data.</text>
</comment>
<dbReference type="Pfam" id="PF04956">
    <property type="entry name" value="TrbC"/>
    <property type="match status" value="1"/>
</dbReference>
<sequence>MRILFRHGTRLVTLAAMLSPTAAFAQAADPAGSGPIVAALGWLQGTLLGNVATAVAVMAVAAVGFMMLTGRLNWRFGATVIIGVFILFGAASIVAGIQGAAGAA</sequence>
<dbReference type="EMBL" id="WTZA01000002">
    <property type="protein sequence ID" value="MXO75848.1"/>
    <property type="molecule type" value="Genomic_DNA"/>
</dbReference>
<dbReference type="Proteomes" id="UP000439522">
    <property type="component" value="Unassembled WGS sequence"/>
</dbReference>
<protein>
    <submittedName>
        <fullName evidence="3">Type VI secretion protein</fullName>
    </submittedName>
</protein>
<keyword evidence="1" id="KW-1133">Transmembrane helix</keyword>
<evidence type="ECO:0000256" key="1">
    <source>
        <dbReference type="SAM" id="Phobius"/>
    </source>
</evidence>
<accession>A0A6I4TH33</accession>